<dbReference type="SMART" id="SM00448">
    <property type="entry name" value="REC"/>
    <property type="match status" value="1"/>
</dbReference>
<dbReference type="OrthoDB" id="9804543at2"/>
<dbReference type="InterPro" id="IPR009057">
    <property type="entry name" value="Homeodomain-like_sf"/>
</dbReference>
<dbReference type="InterPro" id="IPR001789">
    <property type="entry name" value="Sig_transdc_resp-reg_receiver"/>
</dbReference>
<accession>A0A3G9JEB4</accession>
<keyword evidence="3" id="KW-0597">Phosphoprotein</keyword>
<dbReference type="CDD" id="cd17536">
    <property type="entry name" value="REC_YesN-like"/>
    <property type="match status" value="1"/>
</dbReference>
<name>A0A3G9JEB4_9BACL</name>
<dbReference type="PROSITE" id="PS50110">
    <property type="entry name" value="RESPONSE_REGULATORY"/>
    <property type="match status" value="1"/>
</dbReference>
<keyword evidence="5" id="KW-0805">Transcription regulation</keyword>
<protein>
    <submittedName>
        <fullName evidence="8">Uncharacterized protein</fullName>
    </submittedName>
</protein>
<dbReference type="Pfam" id="PF12833">
    <property type="entry name" value="HTH_18"/>
    <property type="match status" value="1"/>
</dbReference>
<dbReference type="SUPFAM" id="SSF46689">
    <property type="entry name" value="Homeodomain-like"/>
    <property type="match status" value="2"/>
</dbReference>
<dbReference type="InterPro" id="IPR018060">
    <property type="entry name" value="HTH_AraC"/>
</dbReference>
<reference evidence="8 9" key="1">
    <citation type="submission" date="2018-11" db="EMBL/GenBank/DDBJ databases">
        <title>Complete genome sequence of Paenibacillus baekrokdamisoli strain KCTC 33723.</title>
        <authorList>
            <person name="Kang S.W."/>
            <person name="Lee K.C."/>
            <person name="Kim K.K."/>
            <person name="Kim J.S."/>
            <person name="Kim D.S."/>
            <person name="Ko S.H."/>
            <person name="Yang S.H."/>
            <person name="Lee J.S."/>
        </authorList>
    </citation>
    <scope>NUCLEOTIDE SEQUENCE [LARGE SCALE GENOMIC DNA]</scope>
    <source>
        <strain evidence="8 9">KCTC 33723</strain>
    </source>
</reference>
<dbReference type="PANTHER" id="PTHR42713:SF3">
    <property type="entry name" value="TRANSCRIPTIONAL REGULATORY PROTEIN HPTR"/>
    <property type="match status" value="1"/>
</dbReference>
<dbReference type="SUPFAM" id="SSF52172">
    <property type="entry name" value="CheY-like"/>
    <property type="match status" value="1"/>
</dbReference>
<dbReference type="SMART" id="SM00342">
    <property type="entry name" value="HTH_ARAC"/>
    <property type="match status" value="1"/>
</dbReference>
<dbReference type="InterPro" id="IPR051552">
    <property type="entry name" value="HptR"/>
</dbReference>
<keyword evidence="2" id="KW-0963">Cytoplasm</keyword>
<keyword evidence="9" id="KW-1185">Reference proteome</keyword>
<dbReference type="EMBL" id="AP019308">
    <property type="protein sequence ID" value="BBH22348.1"/>
    <property type="molecule type" value="Genomic_DNA"/>
</dbReference>
<dbReference type="GO" id="GO:0005737">
    <property type="term" value="C:cytoplasm"/>
    <property type="evidence" value="ECO:0007669"/>
    <property type="project" value="UniProtKB-SubCell"/>
</dbReference>
<evidence type="ECO:0000256" key="7">
    <source>
        <dbReference type="ARBA" id="ARBA00023163"/>
    </source>
</evidence>
<dbReference type="AlphaFoldDB" id="A0A3G9JEB4"/>
<dbReference type="Pfam" id="PF00072">
    <property type="entry name" value="Response_reg"/>
    <property type="match status" value="1"/>
</dbReference>
<dbReference type="PANTHER" id="PTHR42713">
    <property type="entry name" value="HISTIDINE KINASE-RELATED"/>
    <property type="match status" value="1"/>
</dbReference>
<dbReference type="InterPro" id="IPR011006">
    <property type="entry name" value="CheY-like_superfamily"/>
</dbReference>
<proteinExistence type="predicted"/>
<gene>
    <name evidence="8" type="ORF">Back11_36930</name>
</gene>
<dbReference type="GO" id="GO:0043565">
    <property type="term" value="F:sequence-specific DNA binding"/>
    <property type="evidence" value="ECO:0007669"/>
    <property type="project" value="InterPro"/>
</dbReference>
<dbReference type="PRINTS" id="PR00032">
    <property type="entry name" value="HTHARAC"/>
</dbReference>
<dbReference type="Gene3D" id="1.10.10.60">
    <property type="entry name" value="Homeodomain-like"/>
    <property type="match status" value="2"/>
</dbReference>
<organism evidence="8 9">
    <name type="scientific">Paenibacillus baekrokdamisoli</name>
    <dbReference type="NCBI Taxonomy" id="1712516"/>
    <lineage>
        <taxon>Bacteria</taxon>
        <taxon>Bacillati</taxon>
        <taxon>Bacillota</taxon>
        <taxon>Bacilli</taxon>
        <taxon>Bacillales</taxon>
        <taxon>Paenibacillaceae</taxon>
        <taxon>Paenibacillus</taxon>
    </lineage>
</organism>
<dbReference type="Gene3D" id="3.40.50.2300">
    <property type="match status" value="1"/>
</dbReference>
<keyword evidence="6" id="KW-0238">DNA-binding</keyword>
<dbReference type="GO" id="GO:0000160">
    <property type="term" value="P:phosphorelay signal transduction system"/>
    <property type="evidence" value="ECO:0007669"/>
    <property type="project" value="UniProtKB-KW"/>
</dbReference>
<keyword evidence="7" id="KW-0804">Transcription</keyword>
<dbReference type="PROSITE" id="PS01124">
    <property type="entry name" value="HTH_ARAC_FAMILY_2"/>
    <property type="match status" value="1"/>
</dbReference>
<dbReference type="InterPro" id="IPR020449">
    <property type="entry name" value="Tscrpt_reg_AraC-type_HTH"/>
</dbReference>
<evidence type="ECO:0000256" key="3">
    <source>
        <dbReference type="ARBA" id="ARBA00022553"/>
    </source>
</evidence>
<evidence type="ECO:0000256" key="1">
    <source>
        <dbReference type="ARBA" id="ARBA00004496"/>
    </source>
</evidence>
<keyword evidence="4" id="KW-0902">Two-component regulatory system</keyword>
<evidence type="ECO:0000313" key="9">
    <source>
        <dbReference type="Proteomes" id="UP000275368"/>
    </source>
</evidence>
<evidence type="ECO:0000256" key="2">
    <source>
        <dbReference type="ARBA" id="ARBA00022490"/>
    </source>
</evidence>
<evidence type="ECO:0000313" key="8">
    <source>
        <dbReference type="EMBL" id="BBH22348.1"/>
    </source>
</evidence>
<evidence type="ECO:0000256" key="6">
    <source>
        <dbReference type="ARBA" id="ARBA00023125"/>
    </source>
</evidence>
<comment type="subcellular location">
    <subcellularLocation>
        <location evidence="1">Cytoplasm</location>
    </subcellularLocation>
</comment>
<dbReference type="GO" id="GO:0003700">
    <property type="term" value="F:DNA-binding transcription factor activity"/>
    <property type="evidence" value="ECO:0007669"/>
    <property type="project" value="InterPro"/>
</dbReference>
<dbReference type="RefSeq" id="WP_125660316.1">
    <property type="nucleotide sequence ID" value="NZ_AP019308.1"/>
</dbReference>
<evidence type="ECO:0000256" key="5">
    <source>
        <dbReference type="ARBA" id="ARBA00023015"/>
    </source>
</evidence>
<sequence>MKVMIVEDEILVRLGLRKAIPWSTLGMDLICEAKDGLEASELFDIHLPDIVIVDIELPLMNGFEFIQLARTHRPDSKFIVLTCHQDMKYTREAIQLHVSDFILKSTLDMDELCEILKSIAAEIVQERNRAEKLRTLNAVKAIPDTVFFQNWLNGIQFSSGQILLQLQEMAPSMKTTNRRFQAWVIQLELDALVNIEFSLTDVQHFGRKIIEQAVQHFGESYIGGVEEIQKYRWHLIMYDIPAAADILSWMEMLKHSFGIPISIGKSGVFVHPHEWQVNDRRASELLQLQFYHQGGQLYVSEKESPLSEVMSKSVLSLKKEINEQIGLLQFERVRAHIMTMCVELNSTPHLHPDIVKNMFTEFLFRIWSVSDVLASEHQITNRQLIDQMYLTQKLEHAVRLLLEDMERVRQQLSFMDEIDDKTRVVDLIKQYVNNHLHKEISLQEIADTVHMNTSYLSRLFREVAQMGFTEYVLHQKTEMAILMMQNGKSLTEISEKLGYLNLSSFTRMFKKVRGMSPSKFTPSS</sequence>
<dbReference type="Proteomes" id="UP000275368">
    <property type="component" value="Chromosome"/>
</dbReference>
<evidence type="ECO:0000256" key="4">
    <source>
        <dbReference type="ARBA" id="ARBA00023012"/>
    </source>
</evidence>
<dbReference type="KEGG" id="pbk:Back11_36930"/>